<dbReference type="Proteomes" id="UP001596432">
    <property type="component" value="Unassembled WGS sequence"/>
</dbReference>
<evidence type="ECO:0000259" key="2">
    <source>
        <dbReference type="Pfam" id="PF09851"/>
    </source>
</evidence>
<dbReference type="GeneID" id="78820187"/>
<reference evidence="3 4" key="1">
    <citation type="journal article" date="2019" name="Int. J. Syst. Evol. Microbiol.">
        <title>The Global Catalogue of Microorganisms (GCM) 10K type strain sequencing project: providing services to taxonomists for standard genome sequencing and annotation.</title>
        <authorList>
            <consortium name="The Broad Institute Genomics Platform"/>
            <consortium name="The Broad Institute Genome Sequencing Center for Infectious Disease"/>
            <person name="Wu L."/>
            <person name="Ma J."/>
        </authorList>
    </citation>
    <scope>NUCLEOTIDE SEQUENCE [LARGE SCALE GENOMIC DNA]</scope>
    <source>
        <strain evidence="3 4">XZYJT29</strain>
    </source>
</reference>
<dbReference type="Pfam" id="PF09851">
    <property type="entry name" value="SHOCT"/>
    <property type="match status" value="1"/>
</dbReference>
<feature type="transmembrane region" description="Helical" evidence="1">
    <location>
        <begin position="24"/>
        <end position="52"/>
    </location>
</feature>
<feature type="domain" description="SHOCT" evidence="2">
    <location>
        <begin position="71"/>
        <end position="97"/>
    </location>
</feature>
<keyword evidence="1" id="KW-0812">Transmembrane</keyword>
<gene>
    <name evidence="3" type="ORF">ACFQMA_08730</name>
</gene>
<keyword evidence="1" id="KW-0472">Membrane</keyword>
<comment type="caution">
    <text evidence="3">The sequence shown here is derived from an EMBL/GenBank/DDBJ whole genome shotgun (WGS) entry which is preliminary data.</text>
</comment>
<accession>A0ABD5XXR3</accession>
<keyword evidence="4" id="KW-1185">Reference proteome</keyword>
<name>A0ABD5XXR3_9EURY</name>
<dbReference type="EMBL" id="JBHTAS010000001">
    <property type="protein sequence ID" value="MFC7139917.1"/>
    <property type="molecule type" value="Genomic_DNA"/>
</dbReference>
<organism evidence="3 4">
    <name type="scientific">Halosimplex aquaticum</name>
    <dbReference type="NCBI Taxonomy" id="3026162"/>
    <lineage>
        <taxon>Archaea</taxon>
        <taxon>Methanobacteriati</taxon>
        <taxon>Methanobacteriota</taxon>
        <taxon>Stenosarchaea group</taxon>
        <taxon>Halobacteria</taxon>
        <taxon>Halobacteriales</taxon>
        <taxon>Haloarculaceae</taxon>
        <taxon>Halosimplex</taxon>
    </lineage>
</organism>
<evidence type="ECO:0000256" key="1">
    <source>
        <dbReference type="SAM" id="Phobius"/>
    </source>
</evidence>
<dbReference type="InterPro" id="IPR018649">
    <property type="entry name" value="SHOCT"/>
</dbReference>
<dbReference type="AlphaFoldDB" id="A0ABD5XXR3"/>
<keyword evidence="1" id="KW-1133">Transmembrane helix</keyword>
<evidence type="ECO:0000313" key="4">
    <source>
        <dbReference type="Proteomes" id="UP001596432"/>
    </source>
</evidence>
<sequence>MATAVTSTLQYGTLQMGMETEWSWMAWGGIVAMVLFALFLAAVVIVFLRLVFIPIVEGTERATENEGVQDTALETLRERFARGEIDEDEYECRRDVLTRE</sequence>
<dbReference type="RefSeq" id="WP_274325484.1">
    <property type="nucleotide sequence ID" value="NZ_CP118158.1"/>
</dbReference>
<proteinExistence type="predicted"/>
<evidence type="ECO:0000313" key="3">
    <source>
        <dbReference type="EMBL" id="MFC7139917.1"/>
    </source>
</evidence>
<protein>
    <submittedName>
        <fullName evidence="3">SHOCT domain-containing protein</fullName>
    </submittedName>
</protein>